<sequence>MTLWQVADGAVLLEVPACACLSSTPEYLSVYKATLGNSLRSASHLGETSNMPPNYYTWEEIMILVVEFLNEERSLEVSPLLRPASNLQRQTKT</sequence>
<dbReference type="EMBL" id="CAADRP010000391">
    <property type="protein sequence ID" value="VFU27702.1"/>
    <property type="molecule type" value="Genomic_DNA"/>
</dbReference>
<name>A0A6N2KRK3_SALVM</name>
<organism evidence="1">
    <name type="scientific">Salix viminalis</name>
    <name type="common">Common osier</name>
    <name type="synonym">Basket willow</name>
    <dbReference type="NCBI Taxonomy" id="40686"/>
    <lineage>
        <taxon>Eukaryota</taxon>
        <taxon>Viridiplantae</taxon>
        <taxon>Streptophyta</taxon>
        <taxon>Embryophyta</taxon>
        <taxon>Tracheophyta</taxon>
        <taxon>Spermatophyta</taxon>
        <taxon>Magnoliopsida</taxon>
        <taxon>eudicotyledons</taxon>
        <taxon>Gunneridae</taxon>
        <taxon>Pentapetalae</taxon>
        <taxon>rosids</taxon>
        <taxon>fabids</taxon>
        <taxon>Malpighiales</taxon>
        <taxon>Salicaceae</taxon>
        <taxon>Saliceae</taxon>
        <taxon>Salix</taxon>
    </lineage>
</organism>
<accession>A0A6N2KRK3</accession>
<evidence type="ECO:0000313" key="1">
    <source>
        <dbReference type="EMBL" id="VFU27702.1"/>
    </source>
</evidence>
<reference evidence="1" key="1">
    <citation type="submission" date="2019-03" db="EMBL/GenBank/DDBJ databases">
        <authorList>
            <person name="Mank J."/>
            <person name="Almeida P."/>
        </authorList>
    </citation>
    <scope>NUCLEOTIDE SEQUENCE</scope>
    <source>
        <strain evidence="1">78183</strain>
    </source>
</reference>
<gene>
    <name evidence="1" type="ORF">SVIM_LOCUS85847</name>
</gene>
<protein>
    <submittedName>
        <fullName evidence="1">Uncharacterized protein</fullName>
    </submittedName>
</protein>
<proteinExistence type="predicted"/>
<dbReference type="AlphaFoldDB" id="A0A6N2KRK3"/>